<evidence type="ECO:0000313" key="3">
    <source>
        <dbReference type="EMBL" id="RGJ06186.1"/>
    </source>
</evidence>
<evidence type="ECO:0000313" key="2">
    <source>
        <dbReference type="EMBL" id="RGD71266.1"/>
    </source>
</evidence>
<feature type="transmembrane region" description="Helical" evidence="1">
    <location>
        <begin position="55"/>
        <end position="72"/>
    </location>
</feature>
<dbReference type="Proteomes" id="UP000261023">
    <property type="component" value="Unassembled WGS sequence"/>
</dbReference>
<sequence>MFELIRIECKKVFLPVLLTTVGLTITMCVLTRILYLSYLLHYDLEAWEVGTGVFSVLYPLLVVMPLCWNLYYERKNNFLLYIAPRVPIRKYLTAKWTAYTLGAFCIMAVPYALAAVYAIYIKAPVIPPESNTFSHVFQTVFVEKPLLYAVILSCWRGVIGILVMTLGFTLALYCKNIFVILTGPFMYSILENYIMSILNLSAYRLVVAFDPTSMSNSVVTYFSFIVGPVLLLCVIGLTAFFLAKIRKNAVVSV</sequence>
<reference evidence="4 5" key="1">
    <citation type="submission" date="2018-08" db="EMBL/GenBank/DDBJ databases">
        <title>A genome reference for cultivated species of the human gut microbiota.</title>
        <authorList>
            <person name="Zou Y."/>
            <person name="Xue W."/>
            <person name="Luo G."/>
        </authorList>
    </citation>
    <scope>NUCLEOTIDE SEQUENCE [LARGE SCALE GENOMIC DNA]</scope>
    <source>
        <strain evidence="2 4">AF19-13AC</strain>
        <strain evidence="3 5">TM09-12</strain>
    </source>
</reference>
<accession>A0A374PB90</accession>
<feature type="transmembrane region" description="Helical" evidence="1">
    <location>
        <begin position="12"/>
        <end position="35"/>
    </location>
</feature>
<feature type="transmembrane region" description="Helical" evidence="1">
    <location>
        <begin position="98"/>
        <end position="120"/>
    </location>
</feature>
<keyword evidence="1" id="KW-1133">Transmembrane helix</keyword>
<feature type="transmembrane region" description="Helical" evidence="1">
    <location>
        <begin position="185"/>
        <end position="206"/>
    </location>
</feature>
<feature type="transmembrane region" description="Helical" evidence="1">
    <location>
        <begin position="146"/>
        <end position="173"/>
    </location>
</feature>
<evidence type="ECO:0000313" key="5">
    <source>
        <dbReference type="Proteomes" id="UP000263014"/>
    </source>
</evidence>
<evidence type="ECO:0000256" key="1">
    <source>
        <dbReference type="SAM" id="Phobius"/>
    </source>
</evidence>
<dbReference type="Proteomes" id="UP000263014">
    <property type="component" value="Unassembled WGS sequence"/>
</dbReference>
<dbReference type="RefSeq" id="WP_002601411.1">
    <property type="nucleotide sequence ID" value="NZ_QSON01000003.1"/>
</dbReference>
<dbReference type="OrthoDB" id="1976445at2"/>
<dbReference type="AlphaFoldDB" id="A0A374PB90"/>
<keyword evidence="1" id="KW-0472">Membrane</keyword>
<proteinExistence type="predicted"/>
<feature type="transmembrane region" description="Helical" evidence="1">
    <location>
        <begin position="218"/>
        <end position="243"/>
    </location>
</feature>
<comment type="caution">
    <text evidence="3">The sequence shown here is derived from an EMBL/GenBank/DDBJ whole genome shotgun (WGS) entry which is preliminary data.</text>
</comment>
<dbReference type="EMBL" id="QTJW01000004">
    <property type="protein sequence ID" value="RGD71266.1"/>
    <property type="molecule type" value="Genomic_DNA"/>
</dbReference>
<dbReference type="EMBL" id="QSON01000003">
    <property type="protein sequence ID" value="RGJ06186.1"/>
    <property type="molecule type" value="Genomic_DNA"/>
</dbReference>
<evidence type="ECO:0000313" key="4">
    <source>
        <dbReference type="Proteomes" id="UP000261023"/>
    </source>
</evidence>
<gene>
    <name evidence="2" type="ORF">DWX31_06680</name>
    <name evidence="3" type="ORF">DXD79_09380</name>
</gene>
<organism evidence="3 5">
    <name type="scientific">Hungatella hathewayi</name>
    <dbReference type="NCBI Taxonomy" id="154046"/>
    <lineage>
        <taxon>Bacteria</taxon>
        <taxon>Bacillati</taxon>
        <taxon>Bacillota</taxon>
        <taxon>Clostridia</taxon>
        <taxon>Lachnospirales</taxon>
        <taxon>Lachnospiraceae</taxon>
        <taxon>Hungatella</taxon>
    </lineage>
</organism>
<keyword evidence="1" id="KW-0812">Transmembrane</keyword>
<protein>
    <recommendedName>
        <fullName evidence="6">ABC-2 family transporter protein</fullName>
    </recommendedName>
</protein>
<evidence type="ECO:0008006" key="6">
    <source>
        <dbReference type="Google" id="ProtNLM"/>
    </source>
</evidence>
<name>A0A374PB90_9FIRM</name>